<keyword evidence="2" id="KW-1185">Reference proteome</keyword>
<reference evidence="1 2" key="1">
    <citation type="submission" date="2020-02" db="EMBL/GenBank/DDBJ databases">
        <authorList>
            <person name="Ma Q."/>
            <person name="Huang Y."/>
            <person name="Song X."/>
            <person name="Pei D."/>
        </authorList>
    </citation>
    <scope>NUCLEOTIDE SEQUENCE [LARGE SCALE GENOMIC DNA]</scope>
    <source>
        <strain evidence="1">Sxm20200214</strain>
        <tissue evidence="1">Leaf</tissue>
    </source>
</reference>
<accession>A0A8X7WHQ2</accession>
<dbReference type="Proteomes" id="UP000886595">
    <property type="component" value="Unassembled WGS sequence"/>
</dbReference>
<dbReference type="AlphaFoldDB" id="A0A8X7WHQ2"/>
<evidence type="ECO:0000313" key="2">
    <source>
        <dbReference type="Proteomes" id="UP000886595"/>
    </source>
</evidence>
<gene>
    <name evidence="1" type="ORF">Bca52824_000891</name>
</gene>
<evidence type="ECO:0000313" key="1">
    <source>
        <dbReference type="EMBL" id="KAG2329711.1"/>
    </source>
</evidence>
<organism evidence="1 2">
    <name type="scientific">Brassica carinata</name>
    <name type="common">Ethiopian mustard</name>
    <name type="synonym">Abyssinian cabbage</name>
    <dbReference type="NCBI Taxonomy" id="52824"/>
    <lineage>
        <taxon>Eukaryota</taxon>
        <taxon>Viridiplantae</taxon>
        <taxon>Streptophyta</taxon>
        <taxon>Embryophyta</taxon>
        <taxon>Tracheophyta</taxon>
        <taxon>Spermatophyta</taxon>
        <taxon>Magnoliopsida</taxon>
        <taxon>eudicotyledons</taxon>
        <taxon>Gunneridae</taxon>
        <taxon>Pentapetalae</taxon>
        <taxon>rosids</taxon>
        <taxon>malvids</taxon>
        <taxon>Brassicales</taxon>
        <taxon>Brassicaceae</taxon>
        <taxon>Brassiceae</taxon>
        <taxon>Brassica</taxon>
    </lineage>
</organism>
<proteinExistence type="predicted"/>
<sequence length="97" mass="11204">MKLFARSFRENLRSKHRPISSVASIDTDFRDLYQSDLDKLADDVYTAITSVDDSQDRRLDQAYFRFVSEVGSMESSIEGMHKEIKAIRDSLQADLRP</sequence>
<comment type="caution">
    <text evidence="1">The sequence shown here is derived from an EMBL/GenBank/DDBJ whole genome shotgun (WGS) entry which is preliminary data.</text>
</comment>
<name>A0A8X7WHQ2_BRACI</name>
<protein>
    <submittedName>
        <fullName evidence="1">Uncharacterized protein</fullName>
    </submittedName>
</protein>
<dbReference type="EMBL" id="JAAMPC010000001">
    <property type="protein sequence ID" value="KAG2329711.1"/>
    <property type="molecule type" value="Genomic_DNA"/>
</dbReference>